<dbReference type="InterPro" id="IPR006091">
    <property type="entry name" value="Acyl-CoA_Oxase/DH_mid-dom"/>
</dbReference>
<dbReference type="InterPro" id="IPR050741">
    <property type="entry name" value="Acyl-CoA_dehydrogenase"/>
</dbReference>
<dbReference type="InterPro" id="IPR037069">
    <property type="entry name" value="AcylCoA_DH/ox_N_sf"/>
</dbReference>
<dbReference type="Pfam" id="PF02770">
    <property type="entry name" value="Acyl-CoA_dh_M"/>
    <property type="match status" value="1"/>
</dbReference>
<dbReference type="GO" id="GO:0050660">
    <property type="term" value="F:flavin adenine dinucleotide binding"/>
    <property type="evidence" value="ECO:0007669"/>
    <property type="project" value="InterPro"/>
</dbReference>
<comment type="similarity">
    <text evidence="2 7">Belongs to the acyl-CoA dehydrogenase family.</text>
</comment>
<evidence type="ECO:0000256" key="5">
    <source>
        <dbReference type="ARBA" id="ARBA00022827"/>
    </source>
</evidence>
<dbReference type="PANTHER" id="PTHR48083">
    <property type="entry name" value="MEDIUM-CHAIN SPECIFIC ACYL-COA DEHYDROGENASE, MITOCHONDRIAL-RELATED"/>
    <property type="match status" value="1"/>
</dbReference>
<dbReference type="PANTHER" id="PTHR48083:SF13">
    <property type="entry name" value="ACYL-COA DEHYDROGENASE FAMILY MEMBER 11"/>
    <property type="match status" value="1"/>
</dbReference>
<evidence type="ECO:0000256" key="7">
    <source>
        <dbReference type="RuleBase" id="RU362125"/>
    </source>
</evidence>
<dbReference type="GO" id="GO:0005737">
    <property type="term" value="C:cytoplasm"/>
    <property type="evidence" value="ECO:0007669"/>
    <property type="project" value="TreeGrafter"/>
</dbReference>
<dbReference type="EMBL" id="JRKQ01000081">
    <property type="protein sequence ID" value="KGJ20855.1"/>
    <property type="molecule type" value="Genomic_DNA"/>
</dbReference>
<dbReference type="InterPro" id="IPR013786">
    <property type="entry name" value="AcylCoA_DH/ox_N"/>
</dbReference>
<sequence length="415" mass="46471">MDFTISPRVEEFRRRIARFVENELLPLEADRASFDAHENIRLDLLDSLRGKARGEGLWCLQLRPETGGQGLGKVGMAVCYEAMNRSIFGPAVFNAAAPDDGNMMVLEKAATPAQQARWLAPIVAGEVRSAFAMTEPAPGSGSDPAGMMLTTATRRDDRYVVRGRKWFITGAGEARHFILVARTSDDPRRGLSAFLFDRDTPGWRIERRIPIMGPEEHGGHCELVFEDMEIPVADRLLYEGDGLKLTQMRLGPARLTHCMRWLGLSRRCVEIATDYAHQRLAFGERLSARESIQIMLGELAMQIEIGRLLVMKAAWALDQGSYARKEVSMAKVHVANLLHKAADTAIQINGARGYSRDTPLEWIYRYARQARLVDGADEVHMMVLNQHLEREGRDFWTWQAAGQDGAPSEPVEGAR</sequence>
<evidence type="ECO:0000259" key="8">
    <source>
        <dbReference type="Pfam" id="PF00441"/>
    </source>
</evidence>
<evidence type="ECO:0000256" key="2">
    <source>
        <dbReference type="ARBA" id="ARBA00009347"/>
    </source>
</evidence>
<dbReference type="InterPro" id="IPR009075">
    <property type="entry name" value="AcylCo_DH/oxidase_C"/>
</dbReference>
<proteinExistence type="inferred from homology"/>
<dbReference type="AlphaFoldDB" id="A0A099GDG0"/>
<evidence type="ECO:0000256" key="6">
    <source>
        <dbReference type="ARBA" id="ARBA00023002"/>
    </source>
</evidence>
<feature type="domain" description="Acyl-CoA oxidase/dehydrogenase middle" evidence="9">
    <location>
        <begin position="130"/>
        <end position="228"/>
    </location>
</feature>
<dbReference type="Gene3D" id="2.40.110.10">
    <property type="entry name" value="Butyryl-CoA Dehydrogenase, subunit A, domain 2"/>
    <property type="match status" value="1"/>
</dbReference>
<dbReference type="InterPro" id="IPR036250">
    <property type="entry name" value="AcylCo_DH-like_C"/>
</dbReference>
<evidence type="ECO:0000259" key="9">
    <source>
        <dbReference type="Pfam" id="PF02770"/>
    </source>
</evidence>
<dbReference type="RefSeq" id="WP_036711108.1">
    <property type="nucleotide sequence ID" value="NZ_JRKQ01000081.1"/>
</dbReference>
<evidence type="ECO:0000259" key="10">
    <source>
        <dbReference type="Pfam" id="PF02771"/>
    </source>
</evidence>
<dbReference type="InterPro" id="IPR046373">
    <property type="entry name" value="Acyl-CoA_Oxase/DH_mid-dom_sf"/>
</dbReference>
<evidence type="ECO:0000256" key="3">
    <source>
        <dbReference type="ARBA" id="ARBA00011738"/>
    </source>
</evidence>
<evidence type="ECO:0000313" key="11">
    <source>
        <dbReference type="EMBL" id="KGJ20855.1"/>
    </source>
</evidence>
<comment type="cofactor">
    <cofactor evidence="1 7">
        <name>FAD</name>
        <dbReference type="ChEBI" id="CHEBI:57692"/>
    </cofactor>
</comment>
<keyword evidence="6 7" id="KW-0560">Oxidoreductase</keyword>
<dbReference type="Pfam" id="PF02771">
    <property type="entry name" value="Acyl-CoA_dh_N"/>
    <property type="match status" value="1"/>
</dbReference>
<reference evidence="11 12" key="2">
    <citation type="submission" date="2014-10" db="EMBL/GenBank/DDBJ databases">
        <title>Paracoccus sanguinis sp. nov., isolated from clinical specimens of New York State patients.</title>
        <authorList>
            <person name="Mingle L.A."/>
            <person name="Cole J.A."/>
            <person name="Lapierre P."/>
            <person name="Musser K.A."/>
        </authorList>
    </citation>
    <scope>NUCLEOTIDE SEQUENCE [LARGE SCALE GENOMIC DNA]</scope>
    <source>
        <strain evidence="11 12">5503</strain>
    </source>
</reference>
<dbReference type="Gene3D" id="1.20.140.10">
    <property type="entry name" value="Butyryl-CoA Dehydrogenase, subunit A, domain 3"/>
    <property type="match status" value="1"/>
</dbReference>
<comment type="caution">
    <text evidence="11">The sequence shown here is derived from an EMBL/GenBank/DDBJ whole genome shotgun (WGS) entry which is preliminary data.</text>
</comment>
<dbReference type="SUPFAM" id="SSF47203">
    <property type="entry name" value="Acyl-CoA dehydrogenase C-terminal domain-like"/>
    <property type="match status" value="1"/>
</dbReference>
<dbReference type="Pfam" id="PF00441">
    <property type="entry name" value="Acyl-CoA_dh_1"/>
    <property type="match status" value="1"/>
</dbReference>
<gene>
    <name evidence="11" type="ORF">IX56_13205</name>
</gene>
<reference evidence="11 12" key="1">
    <citation type="submission" date="2014-09" db="EMBL/GenBank/DDBJ databases">
        <authorList>
            <person name="McGinnis J.M."/>
            <person name="Wolfgang W.J."/>
        </authorList>
    </citation>
    <scope>NUCLEOTIDE SEQUENCE [LARGE SCALE GENOMIC DNA]</scope>
    <source>
        <strain evidence="11 12">5503</strain>
    </source>
</reference>
<feature type="domain" description="Acyl-CoA dehydrogenase/oxidase C-terminal" evidence="8">
    <location>
        <begin position="240"/>
        <end position="388"/>
    </location>
</feature>
<comment type="subunit">
    <text evidence="3">Homodimer.</text>
</comment>
<dbReference type="Gene3D" id="1.10.540.10">
    <property type="entry name" value="Acyl-CoA dehydrogenase/oxidase, N-terminal domain"/>
    <property type="match status" value="1"/>
</dbReference>
<evidence type="ECO:0000256" key="4">
    <source>
        <dbReference type="ARBA" id="ARBA00022630"/>
    </source>
</evidence>
<evidence type="ECO:0000313" key="12">
    <source>
        <dbReference type="Proteomes" id="UP000029858"/>
    </source>
</evidence>
<name>A0A099GDG0_9RHOB</name>
<dbReference type="GO" id="GO:0003995">
    <property type="term" value="F:acyl-CoA dehydrogenase activity"/>
    <property type="evidence" value="ECO:0007669"/>
    <property type="project" value="TreeGrafter"/>
</dbReference>
<dbReference type="Proteomes" id="UP000029858">
    <property type="component" value="Unassembled WGS sequence"/>
</dbReference>
<feature type="domain" description="Acyl-CoA dehydrogenase/oxidase N-terminal" evidence="10">
    <location>
        <begin position="9"/>
        <end position="126"/>
    </location>
</feature>
<protein>
    <submittedName>
        <fullName evidence="11">Acyl-CoA dehydrogenase</fullName>
    </submittedName>
</protein>
<dbReference type="SUPFAM" id="SSF56645">
    <property type="entry name" value="Acyl-CoA dehydrogenase NM domain-like"/>
    <property type="match status" value="1"/>
</dbReference>
<accession>A0A099GDG0</accession>
<keyword evidence="4 7" id="KW-0285">Flavoprotein</keyword>
<dbReference type="InterPro" id="IPR009100">
    <property type="entry name" value="AcylCoA_DH/oxidase_NM_dom_sf"/>
</dbReference>
<dbReference type="GO" id="GO:0033539">
    <property type="term" value="P:fatty acid beta-oxidation using acyl-CoA dehydrogenase"/>
    <property type="evidence" value="ECO:0007669"/>
    <property type="project" value="TreeGrafter"/>
</dbReference>
<evidence type="ECO:0000256" key="1">
    <source>
        <dbReference type="ARBA" id="ARBA00001974"/>
    </source>
</evidence>
<keyword evidence="5 7" id="KW-0274">FAD</keyword>
<organism evidence="11 12">
    <name type="scientific">Paracoccus sanguinis</name>
    <dbReference type="NCBI Taxonomy" id="1545044"/>
    <lineage>
        <taxon>Bacteria</taxon>
        <taxon>Pseudomonadati</taxon>
        <taxon>Pseudomonadota</taxon>
        <taxon>Alphaproteobacteria</taxon>
        <taxon>Rhodobacterales</taxon>
        <taxon>Paracoccaceae</taxon>
        <taxon>Paracoccus</taxon>
    </lineage>
</organism>